<keyword evidence="3" id="KW-1185">Reference proteome</keyword>
<gene>
    <name evidence="2" type="ORF">GMO_04220</name>
</gene>
<proteinExistence type="predicted"/>
<keyword evidence="1" id="KW-0812">Transmembrane</keyword>
<keyword evidence="1" id="KW-0472">Membrane</keyword>
<protein>
    <submittedName>
        <fullName evidence="2">Uncharacterized protein</fullName>
    </submittedName>
</protein>
<organism evidence="2 3">
    <name type="scientific">Gluconobacter morbifer G707</name>
    <dbReference type="NCBI Taxonomy" id="1088869"/>
    <lineage>
        <taxon>Bacteria</taxon>
        <taxon>Pseudomonadati</taxon>
        <taxon>Pseudomonadota</taxon>
        <taxon>Alphaproteobacteria</taxon>
        <taxon>Acetobacterales</taxon>
        <taxon>Acetobacteraceae</taxon>
        <taxon>Gluconobacter</taxon>
    </lineage>
</organism>
<reference evidence="2 3" key="1">
    <citation type="submission" date="2011-10" db="EMBL/GenBank/DDBJ databases">
        <title>Genome sequence of Gluconobacter morbifer G707, isolated from Drosophila gut.</title>
        <authorList>
            <person name="Lee W.-J."/>
            <person name="Kim E.-K."/>
        </authorList>
    </citation>
    <scope>NUCLEOTIDE SEQUENCE [LARGE SCALE GENOMIC DNA]</scope>
    <source>
        <strain evidence="2 3">G707</strain>
    </source>
</reference>
<evidence type="ECO:0000313" key="2">
    <source>
        <dbReference type="EMBL" id="EHH69115.1"/>
    </source>
</evidence>
<name>G6XG07_9PROT</name>
<sequence length="76" mass="8537">MVDLKSEKWLSPLISSSLWALVLIDIAAMTILQHQDFFQPYAFMAWPSIPIVIAIGYFIGPAMDTAFGKLLHRGRS</sequence>
<evidence type="ECO:0000256" key="1">
    <source>
        <dbReference type="SAM" id="Phobius"/>
    </source>
</evidence>
<dbReference type="AlphaFoldDB" id="G6XG07"/>
<feature type="transmembrane region" description="Helical" evidence="1">
    <location>
        <begin position="38"/>
        <end position="59"/>
    </location>
</feature>
<dbReference type="RefSeq" id="WP_008850572.1">
    <property type="nucleotide sequence ID" value="NZ_AGQV01000001.1"/>
</dbReference>
<keyword evidence="1" id="KW-1133">Transmembrane helix</keyword>
<evidence type="ECO:0000313" key="3">
    <source>
        <dbReference type="Proteomes" id="UP000004949"/>
    </source>
</evidence>
<dbReference type="Proteomes" id="UP000004949">
    <property type="component" value="Unassembled WGS sequence"/>
</dbReference>
<accession>G6XG07</accession>
<comment type="caution">
    <text evidence="2">The sequence shown here is derived from an EMBL/GenBank/DDBJ whole genome shotgun (WGS) entry which is preliminary data.</text>
</comment>
<dbReference type="PATRIC" id="fig|1088869.3.peg.425"/>
<dbReference type="EMBL" id="AGQV01000001">
    <property type="protein sequence ID" value="EHH69115.1"/>
    <property type="molecule type" value="Genomic_DNA"/>
</dbReference>
<dbReference type="OrthoDB" id="7272327at2"/>
<feature type="transmembrane region" description="Helical" evidence="1">
    <location>
        <begin position="12"/>
        <end position="32"/>
    </location>
</feature>